<evidence type="ECO:0000256" key="2">
    <source>
        <dbReference type="ARBA" id="ARBA00009765"/>
    </source>
</evidence>
<evidence type="ECO:0000313" key="14">
    <source>
        <dbReference type="EMBL" id="RNL47156.1"/>
    </source>
</evidence>
<keyword evidence="7 13" id="KW-1133">Transmembrane helix</keyword>
<dbReference type="OrthoDB" id="9803416at2"/>
<sequence>MNRTHEKGLKALRLASALLLIIALLGLASSFVLLFNIDAILQDPENIRQLFDGQAVDRETVILFVATVSSVGIAESLLQTFAAMVGFRVSRGKGHAETCQVLGLALVGAAVVSSLATGLLSVVSFQSLVSFAASVLLPILYYAAARRATTETFWQGIKEDEPSEKSATDEAGSPPCLLPRSYRLAGRLFPLDGDSPADVVIVRKSSADADEIGYGLNGLSAKEIRHCHADALQSKVVGTMFLPVDMLPADLEVQAEGPLQAAYVLERERLVFLSDDPLFPALFERYVGQQSFEKPGPAAVLLEFLRFTIGDAAATLDETLERLDRLEENTSEEVNEIPKDFEEFVMSLRRSLRATLRFYKQYAHMNLSIAAARSEVLSEDDRALFAMLADQAQHLADDTQDLLDYALQIKNLYQSKIDVRQNKVMQILTVVTSIFMPLTLITGWYGMNFKFMPELNWSMSYFVVIAVAVVIVTVEIIVFKRNKWF</sequence>
<evidence type="ECO:0000256" key="12">
    <source>
        <dbReference type="SAM" id="Coils"/>
    </source>
</evidence>
<dbReference type="GO" id="GO:0015095">
    <property type="term" value="F:magnesium ion transmembrane transporter activity"/>
    <property type="evidence" value="ECO:0007669"/>
    <property type="project" value="TreeGrafter"/>
</dbReference>
<comment type="function">
    <text evidence="11">Mediates influx of magnesium ions. Alternates between open and closed states. Activated by low cytoplasmic Mg(2+) levels. Inactive when cytoplasmic Mg(2+) levels are high.</text>
</comment>
<dbReference type="GO" id="GO:0015087">
    <property type="term" value="F:cobalt ion transmembrane transporter activity"/>
    <property type="evidence" value="ECO:0007669"/>
    <property type="project" value="TreeGrafter"/>
</dbReference>
<keyword evidence="4" id="KW-1003">Cell membrane</keyword>
<dbReference type="InterPro" id="IPR045863">
    <property type="entry name" value="CorA_TM1_TM2"/>
</dbReference>
<dbReference type="SUPFAM" id="SSF144083">
    <property type="entry name" value="Magnesium transport protein CorA, transmembrane region"/>
    <property type="match status" value="1"/>
</dbReference>
<evidence type="ECO:0008006" key="16">
    <source>
        <dbReference type="Google" id="ProtNLM"/>
    </source>
</evidence>
<evidence type="ECO:0000313" key="15">
    <source>
        <dbReference type="Proteomes" id="UP000278632"/>
    </source>
</evidence>
<keyword evidence="15" id="KW-1185">Reference proteome</keyword>
<feature type="coiled-coil region" evidence="12">
    <location>
        <begin position="309"/>
        <end position="336"/>
    </location>
</feature>
<feature type="transmembrane region" description="Helical" evidence="13">
    <location>
        <begin position="459"/>
        <end position="479"/>
    </location>
</feature>
<evidence type="ECO:0000256" key="9">
    <source>
        <dbReference type="ARBA" id="ARBA00023136"/>
    </source>
</evidence>
<evidence type="ECO:0000256" key="1">
    <source>
        <dbReference type="ARBA" id="ARBA00004651"/>
    </source>
</evidence>
<keyword evidence="5 13" id="KW-0812">Transmembrane</keyword>
<dbReference type="Proteomes" id="UP000278632">
    <property type="component" value="Unassembled WGS sequence"/>
</dbReference>
<feature type="transmembrane region" description="Helical" evidence="13">
    <location>
        <begin position="99"/>
        <end position="119"/>
    </location>
</feature>
<protein>
    <recommendedName>
        <fullName evidence="16">Magnesium transporter CorA</fullName>
    </recommendedName>
</protein>
<keyword evidence="3" id="KW-0813">Transport</keyword>
<feature type="transmembrane region" description="Helical" evidence="13">
    <location>
        <begin position="12"/>
        <end position="41"/>
    </location>
</feature>
<evidence type="ECO:0000256" key="6">
    <source>
        <dbReference type="ARBA" id="ARBA00022842"/>
    </source>
</evidence>
<comment type="caution">
    <text evidence="14">The sequence shown here is derived from an EMBL/GenBank/DDBJ whole genome shotgun (WGS) entry which is preliminary data.</text>
</comment>
<dbReference type="Gene3D" id="1.20.58.340">
    <property type="entry name" value="Magnesium transport protein CorA, transmembrane region"/>
    <property type="match status" value="2"/>
</dbReference>
<keyword evidence="9 13" id="KW-0472">Membrane</keyword>
<evidence type="ECO:0000256" key="3">
    <source>
        <dbReference type="ARBA" id="ARBA00022448"/>
    </source>
</evidence>
<comment type="subcellular location">
    <subcellularLocation>
        <location evidence="1">Cell membrane</location>
        <topology evidence="1">Multi-pass membrane protein</topology>
    </subcellularLocation>
</comment>
<keyword evidence="8" id="KW-0406">Ion transport</keyword>
<dbReference type="GO" id="GO:0005886">
    <property type="term" value="C:plasma membrane"/>
    <property type="evidence" value="ECO:0007669"/>
    <property type="project" value="UniProtKB-SubCell"/>
</dbReference>
<dbReference type="PANTHER" id="PTHR46494">
    <property type="entry name" value="CORA FAMILY METAL ION TRANSPORTER (EUROFUNG)"/>
    <property type="match status" value="1"/>
</dbReference>
<dbReference type="GO" id="GO:0050897">
    <property type="term" value="F:cobalt ion binding"/>
    <property type="evidence" value="ECO:0007669"/>
    <property type="project" value="TreeGrafter"/>
</dbReference>
<dbReference type="InterPro" id="IPR045861">
    <property type="entry name" value="CorA_cytoplasmic_dom"/>
</dbReference>
<evidence type="ECO:0000256" key="11">
    <source>
        <dbReference type="ARBA" id="ARBA00045497"/>
    </source>
</evidence>
<gene>
    <name evidence="14" type="ORF">DMP08_03875</name>
</gene>
<feature type="transmembrane region" description="Helical" evidence="13">
    <location>
        <begin position="125"/>
        <end position="144"/>
    </location>
</feature>
<feature type="transmembrane region" description="Helical" evidence="13">
    <location>
        <begin position="424"/>
        <end position="447"/>
    </location>
</feature>
<name>A0A3N0BHW5_9ACTN</name>
<comment type="similarity">
    <text evidence="2">Belongs to the CorA metal ion transporter (MIT) (TC 1.A.35) family.</text>
</comment>
<dbReference type="RefSeq" id="WP_123191656.1">
    <property type="nucleotide sequence ID" value="NZ_QICD01000004.1"/>
</dbReference>
<keyword evidence="6" id="KW-0460">Magnesium</keyword>
<dbReference type="PANTHER" id="PTHR46494:SF1">
    <property type="entry name" value="CORA FAMILY METAL ION TRANSPORTER (EUROFUNG)"/>
    <property type="match status" value="1"/>
</dbReference>
<dbReference type="Pfam" id="PF01544">
    <property type="entry name" value="CorA"/>
    <property type="match status" value="1"/>
</dbReference>
<evidence type="ECO:0000256" key="8">
    <source>
        <dbReference type="ARBA" id="ARBA00023065"/>
    </source>
</evidence>
<evidence type="ECO:0000256" key="4">
    <source>
        <dbReference type="ARBA" id="ARBA00022475"/>
    </source>
</evidence>
<reference evidence="15" key="1">
    <citation type="submission" date="2018-05" db="EMBL/GenBank/DDBJ databases">
        <title>Genome Sequencing of selected type strains of the family Eggerthellaceae.</title>
        <authorList>
            <person name="Danylec N."/>
            <person name="Stoll D.A."/>
            <person name="Doetsch A."/>
            <person name="Huch M."/>
        </authorList>
    </citation>
    <scope>NUCLEOTIDE SEQUENCE [LARGE SCALE GENOMIC DNA]</scope>
    <source>
        <strain evidence="15">DSM 16106</strain>
    </source>
</reference>
<evidence type="ECO:0000256" key="10">
    <source>
        <dbReference type="ARBA" id="ARBA00034269"/>
    </source>
</evidence>
<proteinExistence type="inferred from homology"/>
<evidence type="ECO:0000256" key="7">
    <source>
        <dbReference type="ARBA" id="ARBA00022989"/>
    </source>
</evidence>
<dbReference type="SUPFAM" id="SSF143865">
    <property type="entry name" value="CorA soluble domain-like"/>
    <property type="match status" value="1"/>
</dbReference>
<comment type="catalytic activity">
    <reaction evidence="10">
        <text>Mg(2+)(in) = Mg(2+)(out)</text>
        <dbReference type="Rhea" id="RHEA:29827"/>
        <dbReference type="ChEBI" id="CHEBI:18420"/>
    </reaction>
</comment>
<feature type="transmembrane region" description="Helical" evidence="13">
    <location>
        <begin position="61"/>
        <end position="87"/>
    </location>
</feature>
<keyword evidence="12" id="KW-0175">Coiled coil</keyword>
<organism evidence="14 15">
    <name type="scientific">Paraeggerthella hongkongensis</name>
    <dbReference type="NCBI Taxonomy" id="230658"/>
    <lineage>
        <taxon>Bacteria</taxon>
        <taxon>Bacillati</taxon>
        <taxon>Actinomycetota</taxon>
        <taxon>Coriobacteriia</taxon>
        <taxon>Eggerthellales</taxon>
        <taxon>Eggerthellaceae</taxon>
        <taxon>Paraeggerthella</taxon>
    </lineage>
</organism>
<evidence type="ECO:0000256" key="5">
    <source>
        <dbReference type="ARBA" id="ARBA00022692"/>
    </source>
</evidence>
<accession>A0A3N0BHW5</accession>
<dbReference type="GO" id="GO:0000287">
    <property type="term" value="F:magnesium ion binding"/>
    <property type="evidence" value="ECO:0007669"/>
    <property type="project" value="TreeGrafter"/>
</dbReference>
<dbReference type="AlphaFoldDB" id="A0A3N0BHW5"/>
<dbReference type="FunFam" id="1.20.58.340:FF:000004">
    <property type="entry name" value="Magnesium transport protein CorA"/>
    <property type="match status" value="1"/>
</dbReference>
<dbReference type="InterPro" id="IPR002523">
    <property type="entry name" value="MgTranspt_CorA/ZnTranspt_ZntB"/>
</dbReference>
<evidence type="ECO:0000256" key="13">
    <source>
        <dbReference type="SAM" id="Phobius"/>
    </source>
</evidence>
<dbReference type="EMBL" id="QICD01000004">
    <property type="protein sequence ID" value="RNL47156.1"/>
    <property type="molecule type" value="Genomic_DNA"/>
</dbReference>